<feature type="region of interest" description="Disordered" evidence="1">
    <location>
        <begin position="1"/>
        <end position="23"/>
    </location>
</feature>
<dbReference type="EMBL" id="DS547113">
    <property type="protein sequence ID" value="EDR05497.1"/>
    <property type="molecule type" value="Genomic_DNA"/>
</dbReference>
<keyword evidence="3" id="KW-1185">Reference proteome</keyword>
<dbReference type="STRING" id="486041.B0DJD0"/>
<reference evidence="2 3" key="1">
    <citation type="journal article" date="2008" name="Nature">
        <title>The genome of Laccaria bicolor provides insights into mycorrhizal symbiosis.</title>
        <authorList>
            <person name="Martin F."/>
            <person name="Aerts A."/>
            <person name="Ahren D."/>
            <person name="Brun A."/>
            <person name="Danchin E.G.J."/>
            <person name="Duchaussoy F."/>
            <person name="Gibon J."/>
            <person name="Kohler A."/>
            <person name="Lindquist E."/>
            <person name="Pereda V."/>
            <person name="Salamov A."/>
            <person name="Shapiro H.J."/>
            <person name="Wuyts J."/>
            <person name="Blaudez D."/>
            <person name="Buee M."/>
            <person name="Brokstein P."/>
            <person name="Canbaeck B."/>
            <person name="Cohen D."/>
            <person name="Courty P.E."/>
            <person name="Coutinho P.M."/>
            <person name="Delaruelle C."/>
            <person name="Detter J.C."/>
            <person name="Deveau A."/>
            <person name="DiFazio S."/>
            <person name="Duplessis S."/>
            <person name="Fraissinet-Tachet L."/>
            <person name="Lucic E."/>
            <person name="Frey-Klett P."/>
            <person name="Fourrey C."/>
            <person name="Feussner I."/>
            <person name="Gay G."/>
            <person name="Grimwood J."/>
            <person name="Hoegger P.J."/>
            <person name="Jain P."/>
            <person name="Kilaru S."/>
            <person name="Labbe J."/>
            <person name="Lin Y.C."/>
            <person name="Legue V."/>
            <person name="Le Tacon F."/>
            <person name="Marmeisse R."/>
            <person name="Melayah D."/>
            <person name="Montanini B."/>
            <person name="Muratet M."/>
            <person name="Nehls U."/>
            <person name="Niculita-Hirzel H."/>
            <person name="Oudot-Le Secq M.P."/>
            <person name="Peter M."/>
            <person name="Quesneville H."/>
            <person name="Rajashekar B."/>
            <person name="Reich M."/>
            <person name="Rouhier N."/>
            <person name="Schmutz J."/>
            <person name="Yin T."/>
            <person name="Chalot M."/>
            <person name="Henrissat B."/>
            <person name="Kuees U."/>
            <person name="Lucas S."/>
            <person name="Van de Peer Y."/>
            <person name="Podila G.K."/>
            <person name="Polle A."/>
            <person name="Pukkila P.J."/>
            <person name="Richardson P.M."/>
            <person name="Rouze P."/>
            <person name="Sanders I.R."/>
            <person name="Stajich J.E."/>
            <person name="Tunlid A."/>
            <person name="Tuskan G."/>
            <person name="Grigoriev I.V."/>
        </authorList>
    </citation>
    <scope>NUCLEOTIDE SEQUENCE [LARGE SCALE GENOMIC DNA]</scope>
    <source>
        <strain evidence="3">S238N-H82 / ATCC MYA-4686</strain>
    </source>
</reference>
<proteinExistence type="predicted"/>
<dbReference type="OrthoDB" id="7777654at2759"/>
<dbReference type="InParanoid" id="B0DJD0"/>
<organism evidence="3">
    <name type="scientific">Laccaria bicolor (strain S238N-H82 / ATCC MYA-4686)</name>
    <name type="common">Bicoloured deceiver</name>
    <name type="synonym">Laccaria laccata var. bicolor</name>
    <dbReference type="NCBI Taxonomy" id="486041"/>
    <lineage>
        <taxon>Eukaryota</taxon>
        <taxon>Fungi</taxon>
        <taxon>Dikarya</taxon>
        <taxon>Basidiomycota</taxon>
        <taxon>Agaricomycotina</taxon>
        <taxon>Agaricomycetes</taxon>
        <taxon>Agaricomycetidae</taxon>
        <taxon>Agaricales</taxon>
        <taxon>Agaricineae</taxon>
        <taxon>Hydnangiaceae</taxon>
        <taxon>Laccaria</taxon>
    </lineage>
</organism>
<sequence length="169" mass="19362">MLPTLSNPPTRTPTSRLGSKPLRTMSSHRTTALFGDLKNHVQTGWEKMKFVDDRPTRLYMTFTCKSSTDLGIQKTPLPTNVVNWCETFDKSTSGITTRLRRLVWKRLLLVDNLGLIHQPHVVIHGCLCYGLFYFATPRLLKNKMNVTLLLLENVKTIELYEISELGNRT</sequence>
<dbReference type="HOGENOM" id="CLU_1578792_0_0_1"/>
<evidence type="ECO:0000313" key="3">
    <source>
        <dbReference type="Proteomes" id="UP000001194"/>
    </source>
</evidence>
<feature type="compositionally biased region" description="Polar residues" evidence="1">
    <location>
        <begin position="1"/>
        <end position="17"/>
    </location>
</feature>
<dbReference type="Proteomes" id="UP000001194">
    <property type="component" value="Unassembled WGS sequence"/>
</dbReference>
<protein>
    <submittedName>
        <fullName evidence="2">Predicted protein</fullName>
    </submittedName>
</protein>
<dbReference type="KEGG" id="lbc:LACBIDRAFT_303349"/>
<gene>
    <name evidence="2" type="ORF">LACBIDRAFT_303349</name>
</gene>
<evidence type="ECO:0000313" key="2">
    <source>
        <dbReference type="EMBL" id="EDR05497.1"/>
    </source>
</evidence>
<dbReference type="RefSeq" id="XP_001884055.1">
    <property type="nucleotide sequence ID" value="XM_001884020.1"/>
</dbReference>
<accession>B0DJD0</accession>
<name>B0DJD0_LACBS</name>
<evidence type="ECO:0000256" key="1">
    <source>
        <dbReference type="SAM" id="MobiDB-lite"/>
    </source>
</evidence>
<dbReference type="AlphaFoldDB" id="B0DJD0"/>
<dbReference type="GeneID" id="6079694"/>